<keyword evidence="2" id="KW-1185">Reference proteome</keyword>
<dbReference type="Proteomes" id="UP001521785">
    <property type="component" value="Unassembled WGS sequence"/>
</dbReference>
<dbReference type="EMBL" id="JAKJXO020000011">
    <property type="protein sequence ID" value="KAL1598788.1"/>
    <property type="molecule type" value="Genomic_DNA"/>
</dbReference>
<comment type="caution">
    <text evidence="1">The sequence shown here is derived from an EMBL/GenBank/DDBJ whole genome shotgun (WGS) entry which is preliminary data.</text>
</comment>
<accession>A0ABR3R3E5</accession>
<organism evidence="1 2">
    <name type="scientific">Paraconiothyrium brasiliense</name>
    <dbReference type="NCBI Taxonomy" id="300254"/>
    <lineage>
        <taxon>Eukaryota</taxon>
        <taxon>Fungi</taxon>
        <taxon>Dikarya</taxon>
        <taxon>Ascomycota</taxon>
        <taxon>Pezizomycotina</taxon>
        <taxon>Dothideomycetes</taxon>
        <taxon>Pleosporomycetidae</taxon>
        <taxon>Pleosporales</taxon>
        <taxon>Massarineae</taxon>
        <taxon>Didymosphaeriaceae</taxon>
        <taxon>Paraconiothyrium</taxon>
    </lineage>
</organism>
<name>A0ABR3R3E5_9PLEO</name>
<evidence type="ECO:0000313" key="1">
    <source>
        <dbReference type="EMBL" id="KAL1598788.1"/>
    </source>
</evidence>
<evidence type="ECO:0000313" key="2">
    <source>
        <dbReference type="Proteomes" id="UP001521785"/>
    </source>
</evidence>
<protein>
    <submittedName>
        <fullName evidence="1">Uncharacterized protein</fullName>
    </submittedName>
</protein>
<sequence>MEPSRIESLNTPSALKSESSNNYVELEVHPIGYPYHTYEANGIEPCSIPQGGYSLPVHMLTCGHIVAIDSLSGAADNRCGLNCLHVAIWIKQQTMNVPLGHNYLRTGTSLGHALASTAPPQSTKDPILPAINQHQSHDNIFCEICYGMPASSYFVVPREVKRALAFTRPVIEHYTGFTNEQIVKLLCKPFYNRNHPHPGYNWQLPHILRCGHEVWAQPARPCAANCIDIPECKNRISLGNKKQGDVIFCHECVYRAEMVYERYAQIGKAMTQGTSSHMGPQGVLVPKKAWDIPQTQVGSTVATAGTGDY</sequence>
<gene>
    <name evidence="1" type="ORF">SLS60_007930</name>
</gene>
<proteinExistence type="predicted"/>
<reference evidence="1 2" key="1">
    <citation type="submission" date="2024-02" db="EMBL/GenBank/DDBJ databases">
        <title>De novo assembly and annotation of 12 fungi associated with fruit tree decline syndrome in Ontario, Canada.</title>
        <authorList>
            <person name="Sulman M."/>
            <person name="Ellouze W."/>
            <person name="Ilyukhin E."/>
        </authorList>
    </citation>
    <scope>NUCLEOTIDE SEQUENCE [LARGE SCALE GENOMIC DNA]</scope>
    <source>
        <strain evidence="1 2">M42-189</strain>
    </source>
</reference>